<dbReference type="Gene3D" id="1.10.510.10">
    <property type="entry name" value="Transferase(Phosphotransferase) domain 1"/>
    <property type="match status" value="1"/>
</dbReference>
<keyword evidence="3" id="KW-0995">Kinetochore</keyword>
<dbReference type="PROSITE" id="PS50011">
    <property type="entry name" value="PROTEIN_KINASE_DOM"/>
    <property type="match status" value="1"/>
</dbReference>
<dbReference type="InterPro" id="IPR012572">
    <property type="entry name" value="Mad3/Bub1_II"/>
</dbReference>
<keyword evidence="9" id="KW-1185">Reference proteome</keyword>
<feature type="region of interest" description="Disordered" evidence="5">
    <location>
        <begin position="309"/>
        <end position="349"/>
    </location>
</feature>
<dbReference type="Gene3D" id="6.10.20.170">
    <property type="match status" value="1"/>
</dbReference>
<accession>A0AA38PCZ0</accession>
<dbReference type="Pfam" id="PF08311">
    <property type="entry name" value="Mad3_BUB1_I"/>
    <property type="match status" value="1"/>
</dbReference>
<dbReference type="GO" id="GO:0005634">
    <property type="term" value="C:nucleus"/>
    <property type="evidence" value="ECO:0007669"/>
    <property type="project" value="TreeGrafter"/>
</dbReference>
<dbReference type="PANTHER" id="PTHR14030">
    <property type="entry name" value="MITOTIC CHECKPOINT SERINE/THREONINE-PROTEIN KINASE BUB1"/>
    <property type="match status" value="1"/>
</dbReference>
<dbReference type="SMART" id="SM00777">
    <property type="entry name" value="Mad3_BUB1_I"/>
    <property type="match status" value="1"/>
</dbReference>
<dbReference type="EMBL" id="MU806080">
    <property type="protein sequence ID" value="KAJ3840400.1"/>
    <property type="molecule type" value="Genomic_DNA"/>
</dbReference>
<evidence type="ECO:0000256" key="3">
    <source>
        <dbReference type="ARBA" id="ARBA00022838"/>
    </source>
</evidence>
<name>A0AA38PCZ0_9AGAR</name>
<protein>
    <recommendedName>
        <fullName evidence="10">Kinase-like protein</fullName>
    </recommendedName>
</protein>
<dbReference type="Pfam" id="PF00069">
    <property type="entry name" value="Pkinase"/>
    <property type="match status" value="1"/>
</dbReference>
<dbReference type="GO" id="GO:0004672">
    <property type="term" value="F:protein kinase activity"/>
    <property type="evidence" value="ECO:0007669"/>
    <property type="project" value="InterPro"/>
</dbReference>
<dbReference type="AlphaFoldDB" id="A0AA38PCZ0"/>
<evidence type="ECO:0000256" key="1">
    <source>
        <dbReference type="ARBA" id="ARBA00004629"/>
    </source>
</evidence>
<evidence type="ECO:0008006" key="10">
    <source>
        <dbReference type="Google" id="ProtNLM"/>
    </source>
</evidence>
<dbReference type="InterPro" id="IPR000719">
    <property type="entry name" value="Prot_kinase_dom"/>
</dbReference>
<dbReference type="InterPro" id="IPR015661">
    <property type="entry name" value="Bub1/Mad3"/>
</dbReference>
<evidence type="ECO:0000256" key="2">
    <source>
        <dbReference type="ARBA" id="ARBA00022454"/>
    </source>
</evidence>
<feature type="region of interest" description="Disordered" evidence="5">
    <location>
        <begin position="538"/>
        <end position="590"/>
    </location>
</feature>
<dbReference type="GO" id="GO:0000776">
    <property type="term" value="C:kinetochore"/>
    <property type="evidence" value="ECO:0007669"/>
    <property type="project" value="UniProtKB-KW"/>
</dbReference>
<dbReference type="InterPro" id="IPR013212">
    <property type="entry name" value="Mad3/Bub1_I"/>
</dbReference>
<reference evidence="8" key="1">
    <citation type="submission" date="2022-08" db="EMBL/GenBank/DDBJ databases">
        <authorList>
            <consortium name="DOE Joint Genome Institute"/>
            <person name="Min B."/>
            <person name="Riley R."/>
            <person name="Sierra-Patev S."/>
            <person name="Naranjo-Ortiz M."/>
            <person name="Looney B."/>
            <person name="Konkel Z."/>
            <person name="Slot J.C."/>
            <person name="Sakamoto Y."/>
            <person name="Steenwyk J.L."/>
            <person name="Rokas A."/>
            <person name="Carro J."/>
            <person name="Camarero S."/>
            <person name="Ferreira P."/>
            <person name="Molpeceres G."/>
            <person name="Ruiz-Duenas F.J."/>
            <person name="Serrano A."/>
            <person name="Henrissat B."/>
            <person name="Drula E."/>
            <person name="Hughes K.W."/>
            <person name="Mata J.L."/>
            <person name="Ishikawa N.K."/>
            <person name="Vargas-Isla R."/>
            <person name="Ushijima S."/>
            <person name="Smith C.A."/>
            <person name="Ahrendt S."/>
            <person name="Andreopoulos W."/>
            <person name="He G."/>
            <person name="Labutti K."/>
            <person name="Lipzen A."/>
            <person name="Ng V."/>
            <person name="Sandor L."/>
            <person name="Barry K."/>
            <person name="Martinez A.T."/>
            <person name="Xiao Y."/>
            <person name="Gibbons J.G."/>
            <person name="Terashima K."/>
            <person name="Hibbett D.S."/>
            <person name="Grigoriev I.V."/>
        </authorList>
    </citation>
    <scope>NUCLEOTIDE SEQUENCE</scope>
    <source>
        <strain evidence="8">TFB9207</strain>
    </source>
</reference>
<dbReference type="Pfam" id="PF08171">
    <property type="entry name" value="Mad3_BUB1_II"/>
    <property type="match status" value="1"/>
</dbReference>
<dbReference type="CDD" id="cd13981">
    <property type="entry name" value="STKc_Bub1_BubR1"/>
    <property type="match status" value="1"/>
</dbReference>
<dbReference type="PANTHER" id="PTHR14030:SF4">
    <property type="entry name" value="BUB1 KINASE, ISOFORM A-RELATED"/>
    <property type="match status" value="1"/>
</dbReference>
<dbReference type="GO" id="GO:0005524">
    <property type="term" value="F:ATP binding"/>
    <property type="evidence" value="ECO:0007669"/>
    <property type="project" value="InterPro"/>
</dbReference>
<feature type="region of interest" description="Disordered" evidence="5">
    <location>
        <begin position="429"/>
        <end position="467"/>
    </location>
</feature>
<dbReference type="InterPro" id="IPR011009">
    <property type="entry name" value="Kinase-like_dom_sf"/>
</dbReference>
<keyword evidence="2" id="KW-0158">Chromosome</keyword>
<evidence type="ECO:0000256" key="5">
    <source>
        <dbReference type="SAM" id="MobiDB-lite"/>
    </source>
</evidence>
<organism evidence="8 9">
    <name type="scientific">Lentinula raphanica</name>
    <dbReference type="NCBI Taxonomy" id="153919"/>
    <lineage>
        <taxon>Eukaryota</taxon>
        <taxon>Fungi</taxon>
        <taxon>Dikarya</taxon>
        <taxon>Basidiomycota</taxon>
        <taxon>Agaricomycotina</taxon>
        <taxon>Agaricomycetes</taxon>
        <taxon>Agaricomycetidae</taxon>
        <taxon>Agaricales</taxon>
        <taxon>Marasmiineae</taxon>
        <taxon>Omphalotaceae</taxon>
        <taxon>Lentinula</taxon>
    </lineage>
</organism>
<evidence type="ECO:0000259" key="6">
    <source>
        <dbReference type="PROSITE" id="PS50011"/>
    </source>
</evidence>
<comment type="subcellular location">
    <subcellularLocation>
        <location evidence="1">Chromosome</location>
        <location evidence="1">Centromere</location>
        <location evidence="1">Kinetochore</location>
    </subcellularLocation>
</comment>
<dbReference type="SUPFAM" id="SSF56112">
    <property type="entry name" value="Protein kinase-like (PK-like)"/>
    <property type="match status" value="1"/>
</dbReference>
<feature type="compositionally biased region" description="Acidic residues" evidence="5">
    <location>
        <begin position="560"/>
        <end position="589"/>
    </location>
</feature>
<dbReference type="GO" id="GO:0051754">
    <property type="term" value="P:meiotic sister chromatid cohesion, centromeric"/>
    <property type="evidence" value="ECO:0007669"/>
    <property type="project" value="TreeGrafter"/>
</dbReference>
<dbReference type="PROSITE" id="PS00108">
    <property type="entry name" value="PROTEIN_KINASE_ST"/>
    <property type="match status" value="1"/>
</dbReference>
<dbReference type="GO" id="GO:0007094">
    <property type="term" value="P:mitotic spindle assembly checkpoint signaling"/>
    <property type="evidence" value="ECO:0007669"/>
    <property type="project" value="InterPro"/>
</dbReference>
<feature type="domain" description="BUB1 N-terminal" evidence="7">
    <location>
        <begin position="12"/>
        <end position="179"/>
    </location>
</feature>
<dbReference type="Gene3D" id="1.25.40.430">
    <property type="match status" value="1"/>
</dbReference>
<evidence type="ECO:0000313" key="8">
    <source>
        <dbReference type="EMBL" id="KAJ3840400.1"/>
    </source>
</evidence>
<gene>
    <name evidence="8" type="ORF">F5878DRAFT_613209</name>
</gene>
<proteinExistence type="predicted"/>
<dbReference type="GO" id="GO:0032991">
    <property type="term" value="C:protein-containing complex"/>
    <property type="evidence" value="ECO:0007669"/>
    <property type="project" value="UniProtKB-ARBA"/>
</dbReference>
<keyword evidence="4" id="KW-0137">Centromere</keyword>
<evidence type="ECO:0000313" key="9">
    <source>
        <dbReference type="Proteomes" id="UP001163846"/>
    </source>
</evidence>
<feature type="compositionally biased region" description="Pro residues" evidence="5">
    <location>
        <begin position="310"/>
        <end position="320"/>
    </location>
</feature>
<dbReference type="SMART" id="SM00220">
    <property type="entry name" value="S_TKc"/>
    <property type="match status" value="1"/>
</dbReference>
<evidence type="ECO:0000256" key="4">
    <source>
        <dbReference type="ARBA" id="ARBA00023328"/>
    </source>
</evidence>
<comment type="caution">
    <text evidence="8">The sequence shown here is derived from an EMBL/GenBank/DDBJ whole genome shotgun (WGS) entry which is preliminary data.</text>
</comment>
<dbReference type="Proteomes" id="UP001163846">
    <property type="component" value="Unassembled WGS sequence"/>
</dbReference>
<dbReference type="PROSITE" id="PS51489">
    <property type="entry name" value="BUB1_N"/>
    <property type="match status" value="1"/>
</dbReference>
<feature type="domain" description="Protein kinase" evidence="6">
    <location>
        <begin position="786"/>
        <end position="1125"/>
    </location>
</feature>
<dbReference type="InterPro" id="IPR008271">
    <property type="entry name" value="Ser/Thr_kinase_AS"/>
</dbReference>
<sequence>MMDSLRSQRDKFRQRIAAIALEEDPLAVYVEFVQWTIDNFDGNDPHSGLDQLLDEATKSFKNDESYKADLRYLRLWTIYANRVSQRSAIGIYSQLWKNGFGVSYSLLYEEYARMLESVGRIEDADQIYRIGIKRQARPVERLKARYTDFRERHGKISASSQNKLKTNAEVVSSSPRQLSTAASRYATMLAPPPPGKRPEKLRFDMSLLYTEKHGEFCVEEARTRSMGLLRKEWPTLPAESLAPSTHSTTLFKAGESTGRFGKRKSMLAGEPTVTINTREALEDVFGMYNSPDRTVRMGSKHAPVKKIEPVPMPKLTPSPPATAQDGLQKPTGFRPFVDENSNNGQRKENKLAFTPFVDPENDKPPTSNSRLAFAAKTVPPAASIDSHQDTNVSQNFKHTTTNLNSVVDSIFSQKVFIPENKSQTLPLREAHTEDHSRLRPKQVSIHGRTKSDHDVGKSSHSNVFDPFVEPGNKAPFRVFSRPSEGIGDNVFSHKPSTQASSVLPTERSTFVPFRDRSEEFVQAGPIIAQDAEDIEKLESDESFDGEAGLPSEQQVVDLDQYPDEDGNDYSDDFEEDQRDFEEPDQEEHEEALYDGQKIDYRDVPFGGRFGQFSVMTPITERTFEYTSTSHSAFNTPSHNPKHSPILEEEQLSEQLEAAQLITDELEHEREDEDGAEDVHDLQPLRLPLKENASSSLTQSTSKLSLVDTLTLSSNFQPPNPCNPIDPSTIRTLLARLNPDTECFDLTDRNHNALEELQKFAKRNRKTSSSSNNGEGVYPITMDNRRFVVLEKIGEGGFGAVFKARDLGVRAECEDEDDEDDDEFEGEEASLVALKVVKPRNMWEYYALRRMHAALPPANRRSVVFPHALYAFHDESYLVLDYCSQGTLLDIVNTAESAGISQQGACLDELLVMFFTIELLRLLEVIHNIGFIHGDLKIDNCLLRLEDIPGGSSSWSNVYSPSGEGGWRYKGLKVIDFGRAVDTRLFPANQQFIADWETDERDCIEIQQGKPWTFQTDYFGLAGIIYCMFFGKYIQASSIGSSTSPDGRAKLRLVTPFKRYWQADLWARLFDLLLNPTDVRPDGHMPISDELGLIRSEMEAWLQANCNRTTGTLKGLLKKVEMSCLR</sequence>
<evidence type="ECO:0000259" key="7">
    <source>
        <dbReference type="PROSITE" id="PS51489"/>
    </source>
</evidence>